<comment type="caution">
    <text evidence="26">The sequence shown here is derived from an EMBL/GenBank/DDBJ whole genome shotgun (WGS) entry which is preliminary data.</text>
</comment>
<feature type="domain" description="FATC" evidence="25">
    <location>
        <begin position="2278"/>
        <end position="2310"/>
    </location>
</feature>
<gene>
    <name evidence="26" type="ORF">Amon01_000043900</name>
</gene>
<dbReference type="InterPro" id="IPR014009">
    <property type="entry name" value="PIK_FAT"/>
</dbReference>
<feature type="compositionally biased region" description="Low complexity" evidence="22">
    <location>
        <begin position="1014"/>
        <end position="1028"/>
    </location>
</feature>
<dbReference type="InterPro" id="IPR044107">
    <property type="entry name" value="PIKKc_ATM"/>
</dbReference>
<evidence type="ECO:0000256" key="18">
    <source>
        <dbReference type="ARBA" id="ARBA00032467"/>
    </source>
</evidence>
<dbReference type="GO" id="GO:0004674">
    <property type="term" value="F:protein serine/threonine kinase activity"/>
    <property type="evidence" value="ECO:0007669"/>
    <property type="project" value="UniProtKB-KW"/>
</dbReference>
<dbReference type="GO" id="GO:0005634">
    <property type="term" value="C:nucleus"/>
    <property type="evidence" value="ECO:0007669"/>
    <property type="project" value="UniProtKB-SubCell"/>
</dbReference>
<dbReference type="EC" id="2.7.11.1" evidence="4"/>
<dbReference type="Proteomes" id="UP001165063">
    <property type="component" value="Unassembled WGS sequence"/>
</dbReference>
<dbReference type="PROSITE" id="PS50290">
    <property type="entry name" value="PI3_4_KINASE_3"/>
    <property type="match status" value="1"/>
</dbReference>
<dbReference type="PROSITE" id="PS00916">
    <property type="entry name" value="PI3_4_KINASE_2"/>
    <property type="match status" value="1"/>
</dbReference>
<dbReference type="Gene3D" id="3.30.1010.10">
    <property type="entry name" value="Phosphatidylinositol 3-kinase Catalytic Subunit, Chain A, domain 4"/>
    <property type="match status" value="1"/>
</dbReference>
<dbReference type="PANTHER" id="PTHR37079">
    <property type="entry name" value="SERINE/THREONINE-PROTEIN KINASE ATM"/>
    <property type="match status" value="1"/>
</dbReference>
<dbReference type="SUPFAM" id="SSF56112">
    <property type="entry name" value="Protein kinase-like (PK-like)"/>
    <property type="match status" value="1"/>
</dbReference>
<evidence type="ECO:0000256" key="15">
    <source>
        <dbReference type="ARBA" id="ARBA00030020"/>
    </source>
</evidence>
<dbReference type="InterPro" id="IPR018936">
    <property type="entry name" value="PI3/4_kinase_CS"/>
</dbReference>
<evidence type="ECO:0000313" key="26">
    <source>
        <dbReference type="EMBL" id="GMG19393.1"/>
    </source>
</evidence>
<evidence type="ECO:0000256" key="9">
    <source>
        <dbReference type="ARBA" id="ARBA00022741"/>
    </source>
</evidence>
<dbReference type="InterPro" id="IPR003152">
    <property type="entry name" value="FATC_dom"/>
</dbReference>
<evidence type="ECO:0000259" key="24">
    <source>
        <dbReference type="PROSITE" id="PS51189"/>
    </source>
</evidence>
<dbReference type="Pfam" id="PF02260">
    <property type="entry name" value="FATC"/>
    <property type="match status" value="1"/>
</dbReference>
<organism evidence="26 27">
    <name type="scientific">Ambrosiozyma monospora</name>
    <name type="common">Yeast</name>
    <name type="synonym">Endomycopsis monosporus</name>
    <dbReference type="NCBI Taxonomy" id="43982"/>
    <lineage>
        <taxon>Eukaryota</taxon>
        <taxon>Fungi</taxon>
        <taxon>Dikarya</taxon>
        <taxon>Ascomycota</taxon>
        <taxon>Saccharomycotina</taxon>
        <taxon>Pichiomycetes</taxon>
        <taxon>Pichiales</taxon>
        <taxon>Pichiaceae</taxon>
        <taxon>Ambrosiozyma</taxon>
    </lineage>
</organism>
<dbReference type="PROSITE" id="PS51190">
    <property type="entry name" value="FATC"/>
    <property type="match status" value="1"/>
</dbReference>
<sequence length="2310" mass="261757">MMISWLSGSKSPSLTNSSLNHSEQFYCGDILDIHFDYRKKAYLREAILLQVSEENIFKLRHRDLTSLSQISCDSAVSEKLLNRLLSFIEEIFDGPNTSKSLLYSWSICGLDIYTKLKDNSSISMFASSLGAKIPILISDELHGHLHRNSKDSYDSLLDFIDIFLRLTENNQILIDTVNSCESNRSVIDTLMNFMNTDFSSNKREPKGFEDLGVVREQSTDEFDDTTTTYNIRTLSRIRTPEQRLFKYIMVSSYRSEDSLSSLNDALDFAGQLDNEFKVLACVVTCLKFVNYGGIVDIDKETSVKIMHLISLLFQEKRTSTYEMTIVCGGDFLELCSNEWLDAVGDEWKEEILNQFYYVVDLYRSNMLLTEMGEVSFCKAVIKVMKKIPDLYQDSYDIEELRKLSLKCFSKLSNYCKHTVVESLVDLLHPETPVAADLSLDLYSDFSVDGFFTPQASTETFCSFTKFLSQISASSEPITLAVVCNMLQLANLTHFHPYLVSAFKSVAVQNNFESISTFFWNFKEIIFKICKNLELSFQEFPFGVFEFKSYSEFILSNYKELTALLVSENATSFIKGISEIVGMNVMSMIVDSLSLTIGIAYASGVNEKIYKLLVPFFPRSTNIMKEKIQEQMVLIIGQIIKYCNCGDEKDFTKIPGVSSESQYFKILTASAPIVAPLTAQFSLSTTVSDCFSGIQYLVDNYCDYKDTWTLKNVYFLCSRFLVLIDSTPMMTEKLLHLRRIKMLILKASSVFANRSLLDLIVSNVSKYLDEPFIASEVNNLLVALATIARDEQVSMDAKIWIPVLLRMSTSRNTVHHEKLSSHFLIFCKQQEKTSPYAPIVRSVMNLVDHSDSEFDIKDCVSFLKNFSPEDESEDLIKLIVLLFNKSGFIDFENMGFDYMNDHIASRLYHIQHEYSSLLLSNFAIWIGKALSRYYLATGSVPNVEVMEADNSFFNEYHKAVFVNNVPMLNCVFLEMIKTLSNADIRTRACFDRIAGAVIAKSLIARDSDDRSGELSTSKKNSSFSSKPGSPQVIDLLSVENLFAAFKEYLLPMDNYICSLANSDLESNDHTYYQDGLTKLLSIFPSIVQNDTFENWTLRLFFALVTDLSTKTSITTLLSSYVIHVPSFASSSMSSLVMFYINQMPRKKITDLASIINKFFAIELQYLSKKSIELFLQIVLLILIASRSETKTSNGSNDEEDIGGRCSFVHDALNQEPIFKAAQFVGKSKTALLLFEYHYTDNPEFDLTKCQNNEDVFLESVYASLEVSDLMFGIPVKPTLDYGLNILQNTGNNWTTRMFDNASFELALSAGEADSHNSRDVVNGMMNSGLTGISKMLDEYSGYQLNESNGEFTDIVYERYWKLNQWDLPAPEKCSGENASIYKTLKSIHDMESDANTVCMDNMESLVSSTSGFFGSSNGIIKVEKVESWLRALSSIESISSILSCNSSNVYENIKNFHANTRWFKYAELPKFENILLARRATFEMLTSKETVRQSYTISSDACWLGLVNEVHDYCEFTRDKDQDQKSINAAVSLNKICESNFKTTSNDQLREFVTRIFKFNIAFAFWSQKQESTFPVATLNDIILSDKLHPINKLKLPFNSPHIATGLVNAIVAKWCSETRQKTPNDIMANYIEPMVSTQNGVGDGIRVGSSEAFHIFAQFCDDQLREGYFDTTVSKSTESMKRMEKDMLELRRLVDTINTEIKASKHTKREISKEKLQQKKDANRSYIKLEKRYLAEQEELKSAMSHKSLYVNRAIEFYLKAIQLSNDTNDNDTDVDRFCALWLENSSTTIDRSLMSNIPTYNFIPWVNQLTSRLSDDKSDFQSVLKDLVVNIAIQHPFHIGYHLTSLSAEGLGSEDAAAQSRKTAAHSVWNKLLMYQNKCNVVNVTDVFTKIAELTNESISIANTKFKSTKPSIMRISHGWWVNELPNYNIPSPVESIKAQRVSRYDLNLLPTIATVEKTISLAMSGLSAPKIMKFTISNGQQQRMLLKGGSDDMRQDAIMQQVFEKVNLLLDQDNETRKRKLRIRTYKVVPMGAGSGVLEFVSNTIGLIDILKPLHSGRDKLSYDQARGMMADARTQLKSHKAMVKTYKLITGKIQPNFRMFFFNNFLTPDSWFESRLVYSHGLATTSIVGHMLGIGDRHCNNILIDKINGEPVHIDFGVSFDQGKSLPVPELVPFRLTRDIVDGLGVTKTSGLFSKSCEHVFRVLRSNSQYISGILDVLRYDPLYSWALSPVRKRKLQALALTSGDEKGLDAFVKHDTTSEASVAIEGVLNKLHAKGLSCEAVVRELIREATDDNNLGVIFFGWAPFL</sequence>
<accession>A0A9W6YR74</accession>
<evidence type="ECO:0000256" key="19">
    <source>
        <dbReference type="ARBA" id="ARBA00047899"/>
    </source>
</evidence>
<comment type="subcellular location">
    <subcellularLocation>
        <location evidence="2">Chromosome</location>
        <location evidence="2">Telomere</location>
    </subcellularLocation>
    <subcellularLocation>
        <location evidence="1">Nucleus</location>
    </subcellularLocation>
</comment>
<evidence type="ECO:0000256" key="17">
    <source>
        <dbReference type="ARBA" id="ARBA00031460"/>
    </source>
</evidence>
<keyword evidence="11" id="KW-0418">Kinase</keyword>
<dbReference type="Gene3D" id="1.10.1070.11">
    <property type="entry name" value="Phosphatidylinositol 3-/4-kinase, catalytic domain"/>
    <property type="match status" value="1"/>
</dbReference>
<dbReference type="PANTHER" id="PTHR37079:SF4">
    <property type="entry name" value="SERINE_THREONINE-PROTEIN KINASE ATM"/>
    <property type="match status" value="1"/>
</dbReference>
<evidence type="ECO:0000256" key="8">
    <source>
        <dbReference type="ARBA" id="ARBA00022679"/>
    </source>
</evidence>
<dbReference type="SMART" id="SM00146">
    <property type="entry name" value="PI3Kc"/>
    <property type="match status" value="1"/>
</dbReference>
<evidence type="ECO:0000256" key="22">
    <source>
        <dbReference type="SAM" id="MobiDB-lite"/>
    </source>
</evidence>
<dbReference type="InterPro" id="IPR011009">
    <property type="entry name" value="Kinase-like_dom_sf"/>
</dbReference>
<evidence type="ECO:0000256" key="14">
    <source>
        <dbReference type="ARBA" id="ARBA00023242"/>
    </source>
</evidence>
<keyword evidence="21" id="KW-0175">Coiled coil</keyword>
<keyword evidence="7" id="KW-0723">Serine/threonine-protein kinase</keyword>
<dbReference type="PROSITE" id="PS51189">
    <property type="entry name" value="FAT"/>
    <property type="match status" value="1"/>
</dbReference>
<name>A0A9W6YR74_AMBMO</name>
<keyword evidence="12" id="KW-0067">ATP-binding</keyword>
<comment type="similarity">
    <text evidence="3">Belongs to the PI3/PI4-kinase family. ATM subfamily.</text>
</comment>
<evidence type="ECO:0000256" key="6">
    <source>
        <dbReference type="ARBA" id="ARBA00020288"/>
    </source>
</evidence>
<dbReference type="OrthoDB" id="381190at2759"/>
<dbReference type="EMBL" id="BSXU01000119">
    <property type="protein sequence ID" value="GMG19393.1"/>
    <property type="molecule type" value="Genomic_DNA"/>
</dbReference>
<dbReference type="GO" id="GO:0006281">
    <property type="term" value="P:DNA repair"/>
    <property type="evidence" value="ECO:0007669"/>
    <property type="project" value="InterPro"/>
</dbReference>
<evidence type="ECO:0000256" key="10">
    <source>
        <dbReference type="ARBA" id="ARBA00022763"/>
    </source>
</evidence>
<evidence type="ECO:0000259" key="25">
    <source>
        <dbReference type="PROSITE" id="PS51190"/>
    </source>
</evidence>
<evidence type="ECO:0000256" key="12">
    <source>
        <dbReference type="ARBA" id="ARBA00022840"/>
    </source>
</evidence>
<keyword evidence="10" id="KW-0227">DNA damage</keyword>
<evidence type="ECO:0000256" key="20">
    <source>
        <dbReference type="ARBA" id="ARBA00048679"/>
    </source>
</evidence>
<evidence type="ECO:0000313" key="27">
    <source>
        <dbReference type="Proteomes" id="UP001165063"/>
    </source>
</evidence>
<keyword evidence="9" id="KW-0547">Nucleotide-binding</keyword>
<evidence type="ECO:0000256" key="21">
    <source>
        <dbReference type="SAM" id="Coils"/>
    </source>
</evidence>
<comment type="catalytic activity">
    <reaction evidence="19">
        <text>L-threonyl-[protein] + ATP = O-phospho-L-threonyl-[protein] + ADP + H(+)</text>
        <dbReference type="Rhea" id="RHEA:46608"/>
        <dbReference type="Rhea" id="RHEA-COMP:11060"/>
        <dbReference type="Rhea" id="RHEA-COMP:11605"/>
        <dbReference type="ChEBI" id="CHEBI:15378"/>
        <dbReference type="ChEBI" id="CHEBI:30013"/>
        <dbReference type="ChEBI" id="CHEBI:30616"/>
        <dbReference type="ChEBI" id="CHEBI:61977"/>
        <dbReference type="ChEBI" id="CHEBI:456216"/>
        <dbReference type="EC" id="2.7.11.1"/>
    </reaction>
</comment>
<dbReference type="PROSITE" id="PS00915">
    <property type="entry name" value="PI3_4_KINASE_1"/>
    <property type="match status" value="1"/>
</dbReference>
<proteinExistence type="inferred from homology"/>
<dbReference type="CDD" id="cd05171">
    <property type="entry name" value="PIKKc_ATM"/>
    <property type="match status" value="1"/>
</dbReference>
<feature type="domain" description="FAT" evidence="24">
    <location>
        <begin position="1215"/>
        <end position="1850"/>
    </location>
</feature>
<evidence type="ECO:0000256" key="7">
    <source>
        <dbReference type="ARBA" id="ARBA00022527"/>
    </source>
</evidence>
<dbReference type="GO" id="GO:0005524">
    <property type="term" value="F:ATP binding"/>
    <property type="evidence" value="ECO:0007669"/>
    <property type="project" value="UniProtKB-KW"/>
</dbReference>
<feature type="region of interest" description="Disordered" evidence="22">
    <location>
        <begin position="1008"/>
        <end position="1028"/>
    </location>
</feature>
<keyword evidence="27" id="KW-1185">Reference proteome</keyword>
<keyword evidence="14" id="KW-0539">Nucleus</keyword>
<feature type="coiled-coil region" evidence="21">
    <location>
        <begin position="1680"/>
        <end position="1739"/>
    </location>
</feature>
<dbReference type="InterPro" id="IPR038980">
    <property type="entry name" value="ATM_plant"/>
</dbReference>
<protein>
    <recommendedName>
        <fullName evidence="5">Serine/threonine-protein kinase TEL1</fullName>
        <ecNumber evidence="4">2.7.11.1</ecNumber>
    </recommendedName>
    <alternativeName>
        <fullName evidence="15">ATM homolog</fullName>
    </alternativeName>
    <alternativeName>
        <fullName evidence="17 18">DNA-damage checkpoint kinase TEL1</fullName>
    </alternativeName>
    <alternativeName>
        <fullName evidence="6">Serine/threonine-protein kinase tel1</fullName>
    </alternativeName>
    <alternativeName>
        <fullName evidence="16">Telomere length regulation protein 1</fullName>
    </alternativeName>
</protein>
<comment type="catalytic activity">
    <reaction evidence="20">
        <text>L-seryl-[protein] + ATP = O-phospho-L-seryl-[protein] + ADP + H(+)</text>
        <dbReference type="Rhea" id="RHEA:17989"/>
        <dbReference type="Rhea" id="RHEA-COMP:9863"/>
        <dbReference type="Rhea" id="RHEA-COMP:11604"/>
        <dbReference type="ChEBI" id="CHEBI:15378"/>
        <dbReference type="ChEBI" id="CHEBI:29999"/>
        <dbReference type="ChEBI" id="CHEBI:30616"/>
        <dbReference type="ChEBI" id="CHEBI:83421"/>
        <dbReference type="ChEBI" id="CHEBI:456216"/>
        <dbReference type="EC" id="2.7.11.1"/>
    </reaction>
</comment>
<reference evidence="26" key="1">
    <citation type="submission" date="2023-04" db="EMBL/GenBank/DDBJ databases">
        <title>Ambrosiozyma monospora NBRC 1965.</title>
        <authorList>
            <person name="Ichikawa N."/>
            <person name="Sato H."/>
            <person name="Tonouchi N."/>
        </authorList>
    </citation>
    <scope>NUCLEOTIDE SEQUENCE</scope>
    <source>
        <strain evidence="26">NBRC 1965</strain>
    </source>
</reference>
<evidence type="ECO:0000256" key="2">
    <source>
        <dbReference type="ARBA" id="ARBA00004574"/>
    </source>
</evidence>
<dbReference type="InterPro" id="IPR036940">
    <property type="entry name" value="PI3/4_kinase_cat_sf"/>
</dbReference>
<evidence type="ECO:0000259" key="23">
    <source>
        <dbReference type="PROSITE" id="PS50290"/>
    </source>
</evidence>
<dbReference type="InterPro" id="IPR000403">
    <property type="entry name" value="PI3/4_kinase_cat_dom"/>
</dbReference>
<evidence type="ECO:0000256" key="4">
    <source>
        <dbReference type="ARBA" id="ARBA00012513"/>
    </source>
</evidence>
<evidence type="ECO:0000256" key="1">
    <source>
        <dbReference type="ARBA" id="ARBA00004123"/>
    </source>
</evidence>
<evidence type="ECO:0000256" key="11">
    <source>
        <dbReference type="ARBA" id="ARBA00022777"/>
    </source>
</evidence>
<dbReference type="SMART" id="SM01343">
    <property type="entry name" value="FATC"/>
    <property type="match status" value="1"/>
</dbReference>
<dbReference type="GO" id="GO:0000781">
    <property type="term" value="C:chromosome, telomeric region"/>
    <property type="evidence" value="ECO:0007669"/>
    <property type="project" value="UniProtKB-SubCell"/>
</dbReference>
<dbReference type="Pfam" id="PF00454">
    <property type="entry name" value="PI3_PI4_kinase"/>
    <property type="match status" value="1"/>
</dbReference>
<evidence type="ECO:0000256" key="13">
    <source>
        <dbReference type="ARBA" id="ARBA00022895"/>
    </source>
</evidence>
<keyword evidence="13" id="KW-0779">Telomere</keyword>
<evidence type="ECO:0000256" key="5">
    <source>
        <dbReference type="ARBA" id="ARBA00014619"/>
    </source>
</evidence>
<keyword evidence="13" id="KW-0158">Chromosome</keyword>
<feature type="domain" description="PI3K/PI4K catalytic" evidence="23">
    <location>
        <begin position="1958"/>
        <end position="2267"/>
    </location>
</feature>
<evidence type="ECO:0000256" key="3">
    <source>
        <dbReference type="ARBA" id="ARBA00010769"/>
    </source>
</evidence>
<dbReference type="GO" id="GO:0035556">
    <property type="term" value="P:intracellular signal transduction"/>
    <property type="evidence" value="ECO:0007669"/>
    <property type="project" value="UniProtKB-ARBA"/>
</dbReference>
<evidence type="ECO:0000256" key="16">
    <source>
        <dbReference type="ARBA" id="ARBA00030222"/>
    </source>
</evidence>
<keyword evidence="8" id="KW-0808">Transferase</keyword>